<dbReference type="AlphaFoldDB" id="A0A1W1UHH9"/>
<keyword evidence="3" id="KW-1185">Reference proteome</keyword>
<feature type="compositionally biased region" description="Pro residues" evidence="1">
    <location>
        <begin position="195"/>
        <end position="211"/>
    </location>
</feature>
<dbReference type="RefSeq" id="WP_084045683.1">
    <property type="nucleotide sequence ID" value="NZ_FWWU01000004.1"/>
</dbReference>
<proteinExistence type="predicted"/>
<organism evidence="2 3">
    <name type="scientific">Deinococcus hopiensis KR-140</name>
    <dbReference type="NCBI Taxonomy" id="695939"/>
    <lineage>
        <taxon>Bacteria</taxon>
        <taxon>Thermotogati</taxon>
        <taxon>Deinococcota</taxon>
        <taxon>Deinococci</taxon>
        <taxon>Deinococcales</taxon>
        <taxon>Deinococcaceae</taxon>
        <taxon>Deinococcus</taxon>
    </lineage>
</organism>
<dbReference type="EMBL" id="FWWU01000004">
    <property type="protein sequence ID" value="SMB80271.1"/>
    <property type="molecule type" value="Genomic_DNA"/>
</dbReference>
<dbReference type="Proteomes" id="UP000192582">
    <property type="component" value="Unassembled WGS sequence"/>
</dbReference>
<gene>
    <name evidence="2" type="ORF">SAMN00790413_05469</name>
</gene>
<evidence type="ECO:0000256" key="1">
    <source>
        <dbReference type="SAM" id="MobiDB-lite"/>
    </source>
</evidence>
<reference evidence="2 3" key="1">
    <citation type="submission" date="2017-04" db="EMBL/GenBank/DDBJ databases">
        <authorList>
            <person name="Afonso C.L."/>
            <person name="Miller P.J."/>
            <person name="Scott M.A."/>
            <person name="Spackman E."/>
            <person name="Goraichik I."/>
            <person name="Dimitrov K.M."/>
            <person name="Suarez D.L."/>
            <person name="Swayne D.E."/>
        </authorList>
    </citation>
    <scope>NUCLEOTIDE SEQUENCE [LARGE SCALE GENOMIC DNA]</scope>
    <source>
        <strain evidence="2 3">KR-140</strain>
    </source>
</reference>
<name>A0A1W1UHH9_9DEIO</name>
<feature type="region of interest" description="Disordered" evidence="1">
    <location>
        <begin position="180"/>
        <end position="213"/>
    </location>
</feature>
<sequence length="387" mass="40396">MRELQAGERMGVAALGAGAAARLVLRVRGGAVAGDLPGDARVWAVLVGPGARVLDSGPLPSYREGGGGLATGEAGVPGVVLRPELLYGETHRIGVVLTWMGAAGPLALDVRVDGGLVARAALPAPKLNVSPAAGGRAMLLATVYRRGAEARLWIHAEEVRGVAALETLFELPDGALRPDLAFSPGPEVARGAEAPAPPPPPAPGPPVPPATTPLGRLREAWAVLTGAGREEFPAAPPAPAVPREGPGEEVLPSRTAQVLAELGARLAALREVQDEEERVRRAQGLLLSPEDARRRARLSALEETHARVREEAVALARRGRQLRQVGGADAGNAPEILAVENAIEQTVRALSRALDTEARRLVDGPLQESQRRLSSEARFLEDLDGEG</sequence>
<dbReference type="STRING" id="695939.SAMN00790413_05469"/>
<protein>
    <submittedName>
        <fullName evidence="2">Uncharacterized protein</fullName>
    </submittedName>
</protein>
<accession>A0A1W1UHH9</accession>
<feature type="compositionally biased region" description="Low complexity" evidence="1">
    <location>
        <begin position="184"/>
        <end position="194"/>
    </location>
</feature>
<evidence type="ECO:0000313" key="3">
    <source>
        <dbReference type="Proteomes" id="UP000192582"/>
    </source>
</evidence>
<evidence type="ECO:0000313" key="2">
    <source>
        <dbReference type="EMBL" id="SMB80271.1"/>
    </source>
</evidence>